<accession>A0A2G5UAX4</accession>
<sequence length="67" mass="7486">MLHENPNPWSSSIGGPIAGGDTVGIIFKIDLFNIQINLSSIEKVLELLYNKKTPLIYLLLRTMRNSS</sequence>
<evidence type="ECO:0000313" key="2">
    <source>
        <dbReference type="Proteomes" id="UP000230233"/>
    </source>
</evidence>
<keyword evidence="2" id="KW-1185">Reference proteome</keyword>
<name>A0A2G5UAX4_9PELO</name>
<protein>
    <submittedName>
        <fullName evidence="1">Uncharacterized protein</fullName>
    </submittedName>
</protein>
<dbReference type="Proteomes" id="UP000230233">
    <property type="component" value="Chromosome IV"/>
</dbReference>
<dbReference type="EMBL" id="PDUG01000004">
    <property type="protein sequence ID" value="PIC36674.1"/>
    <property type="molecule type" value="Genomic_DNA"/>
</dbReference>
<evidence type="ECO:0000313" key="1">
    <source>
        <dbReference type="EMBL" id="PIC36674.1"/>
    </source>
</evidence>
<comment type="caution">
    <text evidence="1">The sequence shown here is derived from an EMBL/GenBank/DDBJ whole genome shotgun (WGS) entry which is preliminary data.</text>
</comment>
<gene>
    <name evidence="1" type="primary">Cnig_chr_IV.g15585</name>
    <name evidence="1" type="ORF">B9Z55_015585</name>
</gene>
<dbReference type="AlphaFoldDB" id="A0A2G5UAX4"/>
<reference evidence="2" key="1">
    <citation type="submission" date="2017-10" db="EMBL/GenBank/DDBJ databases">
        <title>Rapid genome shrinkage in a self-fertile nematode reveals novel sperm competition proteins.</title>
        <authorList>
            <person name="Yin D."/>
            <person name="Schwarz E.M."/>
            <person name="Thomas C.G."/>
            <person name="Felde R.L."/>
            <person name="Korf I.F."/>
            <person name="Cutter A.D."/>
            <person name="Schartner C.M."/>
            <person name="Ralston E.J."/>
            <person name="Meyer B.J."/>
            <person name="Haag E.S."/>
        </authorList>
    </citation>
    <scope>NUCLEOTIDE SEQUENCE [LARGE SCALE GENOMIC DNA]</scope>
    <source>
        <strain evidence="2">JU1422</strain>
    </source>
</reference>
<organism evidence="1 2">
    <name type="scientific">Caenorhabditis nigoni</name>
    <dbReference type="NCBI Taxonomy" id="1611254"/>
    <lineage>
        <taxon>Eukaryota</taxon>
        <taxon>Metazoa</taxon>
        <taxon>Ecdysozoa</taxon>
        <taxon>Nematoda</taxon>
        <taxon>Chromadorea</taxon>
        <taxon>Rhabditida</taxon>
        <taxon>Rhabditina</taxon>
        <taxon>Rhabditomorpha</taxon>
        <taxon>Rhabditoidea</taxon>
        <taxon>Rhabditidae</taxon>
        <taxon>Peloderinae</taxon>
        <taxon>Caenorhabditis</taxon>
    </lineage>
</organism>
<proteinExistence type="predicted"/>